<evidence type="ECO:0000313" key="1">
    <source>
        <dbReference type="EMBL" id="CAE0659740.1"/>
    </source>
</evidence>
<dbReference type="AlphaFoldDB" id="A0A7S4DMW4"/>
<dbReference type="Gene3D" id="3.40.50.1000">
    <property type="entry name" value="HAD superfamily/HAD-like"/>
    <property type="match status" value="1"/>
</dbReference>
<dbReference type="SFLD" id="SFLDG01129">
    <property type="entry name" value="C1.5:_HAD__Beta-PGM__Phosphata"/>
    <property type="match status" value="1"/>
</dbReference>
<dbReference type="GO" id="GO:0006281">
    <property type="term" value="P:DNA repair"/>
    <property type="evidence" value="ECO:0007669"/>
    <property type="project" value="TreeGrafter"/>
</dbReference>
<dbReference type="InterPro" id="IPR023214">
    <property type="entry name" value="HAD_sf"/>
</dbReference>
<dbReference type="Pfam" id="PF00702">
    <property type="entry name" value="Hydrolase"/>
    <property type="match status" value="1"/>
</dbReference>
<dbReference type="SUPFAM" id="SSF56784">
    <property type="entry name" value="HAD-like"/>
    <property type="match status" value="1"/>
</dbReference>
<dbReference type="Gene3D" id="1.10.150.240">
    <property type="entry name" value="Putative phosphatase, domain 2"/>
    <property type="match status" value="1"/>
</dbReference>
<dbReference type="InterPro" id="IPR036412">
    <property type="entry name" value="HAD-like_sf"/>
</dbReference>
<organism evidence="1">
    <name type="scientific">Lotharella globosa</name>
    <dbReference type="NCBI Taxonomy" id="91324"/>
    <lineage>
        <taxon>Eukaryota</taxon>
        <taxon>Sar</taxon>
        <taxon>Rhizaria</taxon>
        <taxon>Cercozoa</taxon>
        <taxon>Chlorarachniophyceae</taxon>
        <taxon>Lotharella</taxon>
    </lineage>
</organism>
<dbReference type="GO" id="GO:0008967">
    <property type="term" value="F:phosphoglycolate phosphatase activity"/>
    <property type="evidence" value="ECO:0007669"/>
    <property type="project" value="TreeGrafter"/>
</dbReference>
<accession>A0A7S4DMW4</accession>
<dbReference type="PANTHER" id="PTHR43434:SF1">
    <property type="entry name" value="PHOSPHOGLYCOLATE PHOSPHATASE"/>
    <property type="match status" value="1"/>
</dbReference>
<sequence length="333" mass="36471">MGNVCEASRPMEKAAIAILFDFDGTIGNTETPAMEVAFWELAPYLVDADASKLEQEKLAWIQDNAGKAFEFMLEDCEKARAEAGLKSIAETQKAKAEPEDVVKVVDAARKRFKLPPLHEAKYDNLLEQQKGETNIALMVLATPCDGIEKLLQDLKKIGVPFCICTTSGKPRVPICVESMGFVRYFPPEKIHSGESDFTPSKFKPEPDVYQKGARTEGYATQDCVAVEDSVSGVGSASNAGCGFIIGYVGATHIPEEKKESHAKDLLSGRKSKNLKGANIVVRNLSDALPLMKFFLAEREEGRAIEPGTIPPNALTNLKGQYYVAEKAELKDEY</sequence>
<dbReference type="InterPro" id="IPR023198">
    <property type="entry name" value="PGP-like_dom2"/>
</dbReference>
<dbReference type="EMBL" id="HBIV01015516">
    <property type="protein sequence ID" value="CAE0659740.1"/>
    <property type="molecule type" value="Transcribed_RNA"/>
</dbReference>
<gene>
    <name evidence="1" type="ORF">LGLO00237_LOCUS11316</name>
</gene>
<dbReference type="SFLD" id="SFLDS00003">
    <property type="entry name" value="Haloacid_Dehalogenase"/>
    <property type="match status" value="1"/>
</dbReference>
<protein>
    <submittedName>
        <fullName evidence="1">Uncharacterized protein</fullName>
    </submittedName>
</protein>
<dbReference type="NCBIfam" id="TIGR01509">
    <property type="entry name" value="HAD-SF-IA-v3"/>
    <property type="match status" value="1"/>
</dbReference>
<dbReference type="InterPro" id="IPR050155">
    <property type="entry name" value="HAD-like_hydrolase_sf"/>
</dbReference>
<dbReference type="InterPro" id="IPR006439">
    <property type="entry name" value="HAD-SF_hydro_IA"/>
</dbReference>
<dbReference type="PANTHER" id="PTHR43434">
    <property type="entry name" value="PHOSPHOGLYCOLATE PHOSPHATASE"/>
    <property type="match status" value="1"/>
</dbReference>
<name>A0A7S4DMW4_9EUKA</name>
<reference evidence="1" key="1">
    <citation type="submission" date="2021-01" db="EMBL/GenBank/DDBJ databases">
        <authorList>
            <person name="Corre E."/>
            <person name="Pelletier E."/>
            <person name="Niang G."/>
            <person name="Scheremetjew M."/>
            <person name="Finn R."/>
            <person name="Kale V."/>
            <person name="Holt S."/>
            <person name="Cochrane G."/>
            <person name="Meng A."/>
            <person name="Brown T."/>
            <person name="Cohen L."/>
        </authorList>
    </citation>
    <scope>NUCLEOTIDE SEQUENCE</scope>
    <source>
        <strain evidence="1">CCCM811</strain>
    </source>
</reference>
<proteinExistence type="predicted"/>